<organism evidence="1">
    <name type="scientific">Cacopsylla melanoneura</name>
    <dbReference type="NCBI Taxonomy" id="428564"/>
    <lineage>
        <taxon>Eukaryota</taxon>
        <taxon>Metazoa</taxon>
        <taxon>Ecdysozoa</taxon>
        <taxon>Arthropoda</taxon>
        <taxon>Hexapoda</taxon>
        <taxon>Insecta</taxon>
        <taxon>Pterygota</taxon>
        <taxon>Neoptera</taxon>
        <taxon>Paraneoptera</taxon>
        <taxon>Hemiptera</taxon>
        <taxon>Sternorrhyncha</taxon>
        <taxon>Psylloidea</taxon>
        <taxon>Psyllidae</taxon>
        <taxon>Psyllinae</taxon>
        <taxon>Cacopsylla</taxon>
    </lineage>
</organism>
<evidence type="ECO:0000313" key="1">
    <source>
        <dbReference type="EMBL" id="CAG6608928.1"/>
    </source>
</evidence>
<dbReference type="EMBL" id="HBUF01013626">
    <property type="protein sequence ID" value="CAG6608928.1"/>
    <property type="molecule type" value="Transcribed_RNA"/>
</dbReference>
<reference evidence="1" key="1">
    <citation type="submission" date="2021-05" db="EMBL/GenBank/DDBJ databases">
        <authorList>
            <person name="Alioto T."/>
            <person name="Alioto T."/>
            <person name="Gomez Garrido J."/>
        </authorList>
    </citation>
    <scope>NUCLEOTIDE SEQUENCE</scope>
</reference>
<sequence length="166" mass="18306">MVMHGPVWTMVTSFRLELLVTERITITRTNLHPSWHPSNLSYIPDVVQLQCTNGNWRFVLVIPGTQEGAVRVQIPFVLVQLIPPRTFHPSVFLESAVESDVLVADSDSGLDDSPSLGCETGGKNSEVRNISGASYGKRVLRGVLVTEESVDLINLLNRLDNDPSLV</sequence>
<protein>
    <submittedName>
        <fullName evidence="1">Uncharacterized protein</fullName>
    </submittedName>
</protein>
<dbReference type="AlphaFoldDB" id="A0A8D8LLW9"/>
<accession>A0A8D8LLW9</accession>
<name>A0A8D8LLW9_9HEMI</name>
<proteinExistence type="predicted"/>